<dbReference type="InterPro" id="IPR035979">
    <property type="entry name" value="RBD_domain_sf"/>
</dbReference>
<feature type="domain" description="RRM" evidence="8">
    <location>
        <begin position="108"/>
        <end position="182"/>
    </location>
</feature>
<evidence type="ECO:0000259" key="8">
    <source>
        <dbReference type="PROSITE" id="PS50102"/>
    </source>
</evidence>
<dbReference type="GO" id="GO:0005730">
    <property type="term" value="C:nucleolus"/>
    <property type="evidence" value="ECO:0007669"/>
    <property type="project" value="UniProtKB-SubCell"/>
</dbReference>
<dbReference type="PANTHER" id="PTHR23236:SF25">
    <property type="entry name" value="RNA-BINDING PROTEIN 34"/>
    <property type="match status" value="1"/>
</dbReference>
<dbReference type="InterPro" id="IPR000504">
    <property type="entry name" value="RRM_dom"/>
</dbReference>
<evidence type="ECO:0000313" key="10">
    <source>
        <dbReference type="Proteomes" id="UP000242474"/>
    </source>
</evidence>
<dbReference type="InterPro" id="IPR034221">
    <property type="entry name" value="RBM34_RRM2"/>
</dbReference>
<dbReference type="SMART" id="SM00360">
    <property type="entry name" value="RRM"/>
    <property type="match status" value="2"/>
</dbReference>
<dbReference type="GO" id="GO:0000463">
    <property type="term" value="P:maturation of LSU-rRNA from tricistronic rRNA transcript (SSU-rRNA, 5.8S rRNA, LSU-rRNA)"/>
    <property type="evidence" value="ECO:0007669"/>
    <property type="project" value="TreeGrafter"/>
</dbReference>
<evidence type="ECO:0000256" key="5">
    <source>
        <dbReference type="ARBA" id="ARBA00022884"/>
    </source>
</evidence>
<protein>
    <recommendedName>
        <fullName evidence="4">Nucleolar protein 12</fullName>
    </recommendedName>
</protein>
<keyword evidence="5 7" id="KW-0694">RNA-binding</keyword>
<name>A0A2G5BIS8_COERN</name>
<reference evidence="9 10" key="1">
    <citation type="journal article" date="2015" name="Genome Biol. Evol.">
        <title>Phylogenomic analyses indicate that early fungi evolved digesting cell walls of algal ancestors of land plants.</title>
        <authorList>
            <person name="Chang Y."/>
            <person name="Wang S."/>
            <person name="Sekimoto S."/>
            <person name="Aerts A.L."/>
            <person name="Choi C."/>
            <person name="Clum A."/>
            <person name="LaButti K.M."/>
            <person name="Lindquist E.A."/>
            <person name="Yee Ngan C."/>
            <person name="Ohm R.A."/>
            <person name="Salamov A.A."/>
            <person name="Grigoriev I.V."/>
            <person name="Spatafora J.W."/>
            <person name="Berbee M.L."/>
        </authorList>
    </citation>
    <scope>NUCLEOTIDE SEQUENCE [LARGE SCALE GENOMIC DNA]</scope>
    <source>
        <strain evidence="9 10">NRRL 1564</strain>
    </source>
</reference>
<feature type="non-terminal residue" evidence="9">
    <location>
        <position position="182"/>
    </location>
</feature>
<dbReference type="PANTHER" id="PTHR23236">
    <property type="entry name" value="EUKARYOTIC TRANSLATION INITIATION FACTOR 4B/4H"/>
    <property type="match status" value="1"/>
</dbReference>
<keyword evidence="6" id="KW-0539">Nucleus</keyword>
<dbReference type="AlphaFoldDB" id="A0A2G5BIS8"/>
<feature type="non-terminal residue" evidence="9">
    <location>
        <position position="1"/>
    </location>
</feature>
<comment type="similarity">
    <text evidence="3">Belongs to the RRM RBM34 family.</text>
</comment>
<evidence type="ECO:0000256" key="3">
    <source>
        <dbReference type="ARBA" id="ARBA00007077"/>
    </source>
</evidence>
<evidence type="ECO:0000256" key="4">
    <source>
        <dbReference type="ARBA" id="ARBA00015520"/>
    </source>
</evidence>
<dbReference type="STRING" id="763665.A0A2G5BIS8"/>
<evidence type="ECO:0000313" key="9">
    <source>
        <dbReference type="EMBL" id="PIA18667.1"/>
    </source>
</evidence>
<dbReference type="Pfam" id="PF00076">
    <property type="entry name" value="RRM_1"/>
    <property type="match status" value="1"/>
</dbReference>
<evidence type="ECO:0000256" key="1">
    <source>
        <dbReference type="ARBA" id="ARBA00002475"/>
    </source>
</evidence>
<keyword evidence="10" id="KW-1185">Reference proteome</keyword>
<evidence type="ECO:0000256" key="2">
    <source>
        <dbReference type="ARBA" id="ARBA00004604"/>
    </source>
</evidence>
<comment type="subcellular location">
    <subcellularLocation>
        <location evidence="2">Nucleus</location>
        <location evidence="2">Nucleolus</location>
    </subcellularLocation>
</comment>
<gene>
    <name evidence="9" type="ORF">COEREDRAFT_29304</name>
</gene>
<evidence type="ECO:0000256" key="6">
    <source>
        <dbReference type="ARBA" id="ARBA00023242"/>
    </source>
</evidence>
<dbReference type="SUPFAM" id="SSF54928">
    <property type="entry name" value="RNA-binding domain, RBD"/>
    <property type="match status" value="2"/>
</dbReference>
<organism evidence="9 10">
    <name type="scientific">Coemansia reversa (strain ATCC 12441 / NRRL 1564)</name>
    <dbReference type="NCBI Taxonomy" id="763665"/>
    <lineage>
        <taxon>Eukaryota</taxon>
        <taxon>Fungi</taxon>
        <taxon>Fungi incertae sedis</taxon>
        <taxon>Zoopagomycota</taxon>
        <taxon>Kickxellomycotina</taxon>
        <taxon>Kickxellomycetes</taxon>
        <taxon>Kickxellales</taxon>
        <taxon>Kickxellaceae</taxon>
        <taxon>Coemansia</taxon>
    </lineage>
</organism>
<comment type="function">
    <text evidence="1">Involved in pre-25S rRNA processing.</text>
</comment>
<dbReference type="CDD" id="cd12395">
    <property type="entry name" value="RRM2_RBM34"/>
    <property type="match status" value="1"/>
</dbReference>
<dbReference type="InterPro" id="IPR012677">
    <property type="entry name" value="Nucleotide-bd_a/b_plait_sf"/>
</dbReference>
<sequence>KRTLFIGNLTVQSITERKVHSELREMCKKYGKIKAVRFRSIAFAELLPRKIAFIRGKFHSERESCNAYVEFEEEESVKGALELNGTEFHERHIRVDTAVNDKTYDSKRSVFVGNLDFAAEEEPLWKHFSTCGAVENVRIIRDPKTNLGKGFAYVQFTERAPVSLALKLHGADIGGRKLRVQR</sequence>
<dbReference type="EMBL" id="KZ303489">
    <property type="protein sequence ID" value="PIA18667.1"/>
    <property type="molecule type" value="Genomic_DNA"/>
</dbReference>
<dbReference type="GO" id="GO:0019843">
    <property type="term" value="F:rRNA binding"/>
    <property type="evidence" value="ECO:0007669"/>
    <property type="project" value="TreeGrafter"/>
</dbReference>
<accession>A0A2G5BIS8</accession>
<dbReference type="PROSITE" id="PS50102">
    <property type="entry name" value="RRM"/>
    <property type="match status" value="2"/>
</dbReference>
<feature type="domain" description="RRM" evidence="8">
    <location>
        <begin position="2"/>
        <end position="100"/>
    </location>
</feature>
<evidence type="ECO:0000256" key="7">
    <source>
        <dbReference type="PROSITE-ProRule" id="PRU00176"/>
    </source>
</evidence>
<proteinExistence type="inferred from homology"/>
<dbReference type="OrthoDB" id="442677at2759"/>
<dbReference type="Proteomes" id="UP000242474">
    <property type="component" value="Unassembled WGS sequence"/>
</dbReference>
<dbReference type="Gene3D" id="3.30.70.330">
    <property type="match status" value="2"/>
</dbReference>